<keyword evidence="2" id="KW-1185">Reference proteome</keyword>
<evidence type="ECO:0000313" key="1">
    <source>
        <dbReference type="EMBL" id="KAJ3616721.1"/>
    </source>
</evidence>
<gene>
    <name evidence="1" type="ORF">Zmor_009071</name>
</gene>
<dbReference type="Proteomes" id="UP001168821">
    <property type="component" value="Unassembled WGS sequence"/>
</dbReference>
<comment type="caution">
    <text evidence="1">The sequence shown here is derived from an EMBL/GenBank/DDBJ whole genome shotgun (WGS) entry which is preliminary data.</text>
</comment>
<dbReference type="EMBL" id="JALNTZ010002945">
    <property type="protein sequence ID" value="KAJ3616721.1"/>
    <property type="molecule type" value="Genomic_DNA"/>
</dbReference>
<evidence type="ECO:0000313" key="2">
    <source>
        <dbReference type="Proteomes" id="UP001168821"/>
    </source>
</evidence>
<dbReference type="AlphaFoldDB" id="A0AA38HIB1"/>
<name>A0AA38HIB1_9CUCU</name>
<protein>
    <submittedName>
        <fullName evidence="1">Uncharacterized protein</fullName>
    </submittedName>
</protein>
<accession>A0AA38HIB1</accession>
<organism evidence="1 2">
    <name type="scientific">Zophobas morio</name>
    <dbReference type="NCBI Taxonomy" id="2755281"/>
    <lineage>
        <taxon>Eukaryota</taxon>
        <taxon>Metazoa</taxon>
        <taxon>Ecdysozoa</taxon>
        <taxon>Arthropoda</taxon>
        <taxon>Hexapoda</taxon>
        <taxon>Insecta</taxon>
        <taxon>Pterygota</taxon>
        <taxon>Neoptera</taxon>
        <taxon>Endopterygota</taxon>
        <taxon>Coleoptera</taxon>
        <taxon>Polyphaga</taxon>
        <taxon>Cucujiformia</taxon>
        <taxon>Tenebrionidae</taxon>
        <taxon>Zophobas</taxon>
    </lineage>
</organism>
<proteinExistence type="predicted"/>
<reference evidence="1" key="1">
    <citation type="journal article" date="2023" name="G3 (Bethesda)">
        <title>Whole genome assemblies of Zophobas morio and Tenebrio molitor.</title>
        <authorList>
            <person name="Kaur S."/>
            <person name="Stinson S.A."/>
            <person name="diCenzo G.C."/>
        </authorList>
    </citation>
    <scope>NUCLEOTIDE SEQUENCE</scope>
    <source>
        <strain evidence="1">QUZm001</strain>
    </source>
</reference>
<sequence length="130" mass="15193">MQKLAKDLLPEDIYNHLAETMLNTKDSLGRKFVPGYATSRELKETNSFMESAQQQLDHEAHNVLENQYQTVRKQAEDLHQFLKSRKIPQGEHWDSLMSHIKKGDHKAATDLFDSLTEEMGIRNYKKDYDL</sequence>